<dbReference type="AlphaFoldDB" id="A0A0W0VQV8"/>
<evidence type="ECO:0000313" key="7">
    <source>
        <dbReference type="EMBL" id="KTD22544.1"/>
    </source>
</evidence>
<evidence type="ECO:0000256" key="2">
    <source>
        <dbReference type="ARBA" id="ARBA00022372"/>
    </source>
</evidence>
<dbReference type="RefSeq" id="WP_058528437.1">
    <property type="nucleotide sequence ID" value="NZ_CAAAHZ010000001.1"/>
</dbReference>
<keyword evidence="3" id="KW-0159">Chromosome partition</keyword>
<dbReference type="OrthoDB" id="9802051at2"/>
<gene>
    <name evidence="7" type="primary">parB_1</name>
    <name evidence="7" type="ORF">Llon_0418</name>
</gene>
<evidence type="ECO:0000259" key="6">
    <source>
        <dbReference type="SMART" id="SM00470"/>
    </source>
</evidence>
<dbReference type="Proteomes" id="UP000054997">
    <property type="component" value="Unassembled WGS sequence"/>
</dbReference>
<evidence type="ECO:0000313" key="8">
    <source>
        <dbReference type="Proteomes" id="UP000054997"/>
    </source>
</evidence>
<dbReference type="GO" id="GO:0007059">
    <property type="term" value="P:chromosome segregation"/>
    <property type="evidence" value="ECO:0007669"/>
    <property type="project" value="UniProtKB-KW"/>
</dbReference>
<evidence type="ECO:0000256" key="4">
    <source>
        <dbReference type="ARBA" id="ARBA00023125"/>
    </source>
</evidence>
<sequence length="259" mass="29402">MFKCLPIEYLQRGQYQPRESFDETALKELAASIRVHGLIEPLVVREIATQKYEIIAGERRWRAAMLAGLREVPCLIGQYTDKQAAAVTLIENIQRQDLNLLEEANAYQRLLTEFHFSQQEIAMMVGKSRSHIANILRLLHLSLPVQDLLKKRELSLGHARMLVGLSPKHQVEIAAELKKHDWSVRQLEAKIRTLKSSLSKGKESSKNPDLISLQTILAEQIGAPVEISLERGAGGWVKIKFYDNDTLSGLLERLGLRYD</sequence>
<keyword evidence="4" id="KW-0238">DNA-binding</keyword>
<dbReference type="InterPro" id="IPR036086">
    <property type="entry name" value="ParB/Sulfiredoxin_sf"/>
</dbReference>
<proteinExistence type="inferred from homology"/>
<dbReference type="Pfam" id="PF23552">
    <property type="entry name" value="ParB_C"/>
    <property type="match status" value="1"/>
</dbReference>
<organism evidence="7 8">
    <name type="scientific">Legionella londiniensis</name>
    <dbReference type="NCBI Taxonomy" id="45068"/>
    <lineage>
        <taxon>Bacteria</taxon>
        <taxon>Pseudomonadati</taxon>
        <taxon>Pseudomonadota</taxon>
        <taxon>Gammaproteobacteria</taxon>
        <taxon>Legionellales</taxon>
        <taxon>Legionellaceae</taxon>
        <taxon>Legionella</taxon>
    </lineage>
</organism>
<accession>A0A0W0VQV8</accession>
<dbReference type="Pfam" id="PF02195">
    <property type="entry name" value="ParB_N"/>
    <property type="match status" value="1"/>
</dbReference>
<keyword evidence="8" id="KW-1185">Reference proteome</keyword>
<dbReference type="FunFam" id="1.10.10.2830:FF:000001">
    <property type="entry name" value="Chromosome partitioning protein ParB"/>
    <property type="match status" value="1"/>
</dbReference>
<reference evidence="7 8" key="1">
    <citation type="submission" date="2015-11" db="EMBL/GenBank/DDBJ databases">
        <title>Genomic analysis of 38 Legionella species identifies large and diverse effector repertoires.</title>
        <authorList>
            <person name="Burstein D."/>
            <person name="Amaro F."/>
            <person name="Zusman T."/>
            <person name="Lifshitz Z."/>
            <person name="Cohen O."/>
            <person name="Gilbert J.A."/>
            <person name="Pupko T."/>
            <person name="Shuman H.A."/>
            <person name="Segal G."/>
        </authorList>
    </citation>
    <scope>NUCLEOTIDE SEQUENCE [LARGE SCALE GENOMIC DNA]</scope>
    <source>
        <strain evidence="7 8">ATCC 49505</strain>
    </source>
</reference>
<dbReference type="SUPFAM" id="SSF110849">
    <property type="entry name" value="ParB/Sulfiredoxin"/>
    <property type="match status" value="1"/>
</dbReference>
<dbReference type="InterPro" id="IPR004437">
    <property type="entry name" value="ParB/RepB/Spo0J"/>
</dbReference>
<comment type="caution">
    <text evidence="7">The sequence shown here is derived from an EMBL/GenBank/DDBJ whole genome shotgun (WGS) entry which is preliminary data.</text>
</comment>
<dbReference type="InterPro" id="IPR050336">
    <property type="entry name" value="Chromosome_partition/occlusion"/>
</dbReference>
<dbReference type="Gene3D" id="3.90.1530.30">
    <property type="match status" value="1"/>
</dbReference>
<dbReference type="STRING" id="45068.Llon_0418"/>
<dbReference type="CDD" id="cd16393">
    <property type="entry name" value="SPO0J_N"/>
    <property type="match status" value="1"/>
</dbReference>
<dbReference type="GO" id="GO:0005694">
    <property type="term" value="C:chromosome"/>
    <property type="evidence" value="ECO:0007669"/>
    <property type="project" value="TreeGrafter"/>
</dbReference>
<comment type="function">
    <text evidence="5">Involved in chromosome partition. Localize to both poles of the predivisional cell following completion of DNA replication. Binds to the DNA origin of replication.</text>
</comment>
<dbReference type="SMART" id="SM00470">
    <property type="entry name" value="ParB"/>
    <property type="match status" value="1"/>
</dbReference>
<evidence type="ECO:0000256" key="5">
    <source>
        <dbReference type="ARBA" id="ARBA00025472"/>
    </source>
</evidence>
<feature type="domain" description="ParB-like N-terminal" evidence="6">
    <location>
        <begin position="3"/>
        <end position="93"/>
    </location>
</feature>
<dbReference type="InterPro" id="IPR057240">
    <property type="entry name" value="ParB_dimer_C"/>
</dbReference>
<comment type="similarity">
    <text evidence="1">Belongs to the ParB family.</text>
</comment>
<dbReference type="Gene3D" id="1.10.10.2830">
    <property type="match status" value="1"/>
</dbReference>
<dbReference type="NCBIfam" id="TIGR00180">
    <property type="entry name" value="parB_part"/>
    <property type="match status" value="1"/>
</dbReference>
<dbReference type="Pfam" id="PF17762">
    <property type="entry name" value="HTH_ParB"/>
    <property type="match status" value="1"/>
</dbReference>
<dbReference type="GO" id="GO:0003677">
    <property type="term" value="F:DNA binding"/>
    <property type="evidence" value="ECO:0007669"/>
    <property type="project" value="UniProtKB-KW"/>
</dbReference>
<dbReference type="PANTHER" id="PTHR33375">
    <property type="entry name" value="CHROMOSOME-PARTITIONING PROTEIN PARB-RELATED"/>
    <property type="match status" value="1"/>
</dbReference>
<dbReference type="EMBL" id="LNYK01000007">
    <property type="protein sequence ID" value="KTD22544.1"/>
    <property type="molecule type" value="Genomic_DNA"/>
</dbReference>
<dbReference type="FunFam" id="3.90.1530.30:FF:000001">
    <property type="entry name" value="Chromosome partitioning protein ParB"/>
    <property type="match status" value="1"/>
</dbReference>
<protein>
    <recommendedName>
        <fullName evidence="2">Probable chromosome-partitioning protein ParB</fullName>
    </recommendedName>
</protein>
<name>A0A0W0VQV8_9GAMM</name>
<dbReference type="PANTHER" id="PTHR33375:SF1">
    <property type="entry name" value="CHROMOSOME-PARTITIONING PROTEIN PARB-RELATED"/>
    <property type="match status" value="1"/>
</dbReference>
<evidence type="ECO:0000256" key="3">
    <source>
        <dbReference type="ARBA" id="ARBA00022829"/>
    </source>
</evidence>
<dbReference type="InterPro" id="IPR041468">
    <property type="entry name" value="HTH_ParB/Spo0J"/>
</dbReference>
<evidence type="ECO:0000256" key="1">
    <source>
        <dbReference type="ARBA" id="ARBA00006295"/>
    </source>
</evidence>
<dbReference type="PATRIC" id="fig|45068.5.peg.449"/>
<dbReference type="InterPro" id="IPR003115">
    <property type="entry name" value="ParB_N"/>
</dbReference>